<dbReference type="Pfam" id="PF04353">
    <property type="entry name" value="Rsd_AlgQ"/>
    <property type="match status" value="1"/>
</dbReference>
<evidence type="ECO:0000313" key="4">
    <source>
        <dbReference type="EMBL" id="MCC4309886.1"/>
    </source>
</evidence>
<reference evidence="4" key="1">
    <citation type="submission" date="2021-10" db="EMBL/GenBank/DDBJ databases">
        <title>The diversity and Nitrogen Metabolism of Culturable Nitrate-Utilizing Bacteria Within the Oxygen Minimum Zone of the Changjiang (Yangtze River)Estuary.</title>
        <authorList>
            <person name="Zhang D."/>
            <person name="Zheng J."/>
            <person name="Liu S."/>
            <person name="He W."/>
        </authorList>
    </citation>
    <scope>NUCLEOTIDE SEQUENCE</scope>
    <source>
        <strain evidence="4">FXH-223</strain>
    </source>
</reference>
<sequence length="162" mass="18963">MAPPALSPLMQWRRIEALVGAWLEQRQQLIVLLCALQGLKGFDDARPRPVQSQVREFCQLLMDYISAGYFEVYRELVREARRYRDTPTPEVASHILRQLDLSTEEALAFNEDFDSDDHCLVQLEQLPERLTRLTEVLEERFALEDQLILSVHQAPRRHALRH</sequence>
<dbReference type="GO" id="GO:0006355">
    <property type="term" value="P:regulation of DNA-templated transcription"/>
    <property type="evidence" value="ECO:0007669"/>
    <property type="project" value="InterPro"/>
</dbReference>
<name>A0A9Q3YPI2_9GAMM</name>
<organism evidence="4 5">
    <name type="scientific">Alloalcanivorax marinus</name>
    <dbReference type="NCBI Taxonomy" id="1177169"/>
    <lineage>
        <taxon>Bacteria</taxon>
        <taxon>Pseudomonadati</taxon>
        <taxon>Pseudomonadota</taxon>
        <taxon>Gammaproteobacteria</taxon>
        <taxon>Oceanospirillales</taxon>
        <taxon>Alcanivoracaceae</taxon>
        <taxon>Alloalcanivorax</taxon>
    </lineage>
</organism>
<dbReference type="NCBIfam" id="NF008723">
    <property type="entry name" value="PRK11718.1"/>
    <property type="match status" value="1"/>
</dbReference>
<dbReference type="AlphaFoldDB" id="A0A9Q3YPI2"/>
<dbReference type="PIRSF" id="PIRSF016548">
    <property type="entry name" value="Rsd_AlgQ"/>
    <property type="match status" value="1"/>
</dbReference>
<keyword evidence="2 3" id="KW-0804">Transcription</keyword>
<keyword evidence="1 3" id="KW-0805">Transcription regulation</keyword>
<dbReference type="RefSeq" id="WP_204427502.1">
    <property type="nucleotide sequence ID" value="NZ_ARXL01000031.1"/>
</dbReference>
<dbReference type="Proteomes" id="UP001108027">
    <property type="component" value="Unassembled WGS sequence"/>
</dbReference>
<dbReference type="InterPro" id="IPR038309">
    <property type="entry name" value="Rsd/AlgQ_sf"/>
</dbReference>
<proteinExistence type="inferred from homology"/>
<protein>
    <submittedName>
        <fullName evidence="4">Sigma D regulator</fullName>
    </submittedName>
</protein>
<dbReference type="InterPro" id="IPR007448">
    <property type="entry name" value="Sigma70_reg_Rsd_AlgQ"/>
</dbReference>
<evidence type="ECO:0000313" key="5">
    <source>
        <dbReference type="Proteomes" id="UP001108027"/>
    </source>
</evidence>
<keyword evidence="5" id="KW-1185">Reference proteome</keyword>
<evidence type="ECO:0000256" key="1">
    <source>
        <dbReference type="ARBA" id="ARBA00023015"/>
    </source>
</evidence>
<dbReference type="Gene3D" id="1.20.120.1370">
    <property type="entry name" value="Regulator of RNA polymerase sigma(70) subunit, domain 4"/>
    <property type="match status" value="1"/>
</dbReference>
<comment type="similarity">
    <text evidence="3">Belongs to the Rsd/AlgQ family.</text>
</comment>
<accession>A0A9Q3YPI2</accession>
<gene>
    <name evidence="4" type="primary">rsd</name>
    <name evidence="4" type="ORF">LL252_15035</name>
</gene>
<evidence type="ECO:0000256" key="2">
    <source>
        <dbReference type="ARBA" id="ARBA00023163"/>
    </source>
</evidence>
<evidence type="ECO:0000256" key="3">
    <source>
        <dbReference type="RuleBase" id="RU004409"/>
    </source>
</evidence>
<dbReference type="EMBL" id="JAJGNA010000024">
    <property type="protein sequence ID" value="MCC4309886.1"/>
    <property type="molecule type" value="Genomic_DNA"/>
</dbReference>
<comment type="caution">
    <text evidence="4">The sequence shown here is derived from an EMBL/GenBank/DDBJ whole genome shotgun (WGS) entry which is preliminary data.</text>
</comment>